<keyword evidence="1" id="KW-0433">Leucine-rich repeat</keyword>
<dbReference type="InterPro" id="IPR032675">
    <property type="entry name" value="LRR_dom_sf"/>
</dbReference>
<evidence type="ECO:0000256" key="1">
    <source>
        <dbReference type="ARBA" id="ARBA00022614"/>
    </source>
</evidence>
<keyword evidence="6" id="KW-1185">Reference proteome</keyword>
<proteinExistence type="predicted"/>
<feature type="chain" id="PRO_5044754522" description="LRRNT domain-containing protein" evidence="4">
    <location>
        <begin position="23"/>
        <end position="111"/>
    </location>
</feature>
<evidence type="ECO:0000256" key="2">
    <source>
        <dbReference type="ARBA" id="ARBA00022729"/>
    </source>
</evidence>
<evidence type="ECO:0000313" key="5">
    <source>
        <dbReference type="EMBL" id="KAL0164449.1"/>
    </source>
</evidence>
<feature type="non-terminal residue" evidence="5">
    <location>
        <position position="111"/>
    </location>
</feature>
<dbReference type="SUPFAM" id="SSF52058">
    <property type="entry name" value="L domain-like"/>
    <property type="match status" value="1"/>
</dbReference>
<sequence>MNSWLLHALAVMLVICCRDALSCPKRCTCHFSAKTTEVVCPDAGLSHFPGNGLPSNTTSLTIQFTNLSVLTSQHLTAIPLLEELHLPGNKLSSLPADLLKGLHYLHTIDLT</sequence>
<feature type="signal peptide" evidence="4">
    <location>
        <begin position="1"/>
        <end position="22"/>
    </location>
</feature>
<evidence type="ECO:0000256" key="3">
    <source>
        <dbReference type="ARBA" id="ARBA00022737"/>
    </source>
</evidence>
<dbReference type="EMBL" id="JAMKFB020000020">
    <property type="protein sequence ID" value="KAL0164449.1"/>
    <property type="molecule type" value="Genomic_DNA"/>
</dbReference>
<organism evidence="5 6">
    <name type="scientific">Cirrhinus mrigala</name>
    <name type="common">Mrigala</name>
    <dbReference type="NCBI Taxonomy" id="683832"/>
    <lineage>
        <taxon>Eukaryota</taxon>
        <taxon>Metazoa</taxon>
        <taxon>Chordata</taxon>
        <taxon>Craniata</taxon>
        <taxon>Vertebrata</taxon>
        <taxon>Euteleostomi</taxon>
        <taxon>Actinopterygii</taxon>
        <taxon>Neopterygii</taxon>
        <taxon>Teleostei</taxon>
        <taxon>Ostariophysi</taxon>
        <taxon>Cypriniformes</taxon>
        <taxon>Cyprinidae</taxon>
        <taxon>Labeoninae</taxon>
        <taxon>Labeonini</taxon>
        <taxon>Cirrhinus</taxon>
    </lineage>
</organism>
<keyword evidence="2 4" id="KW-0732">Signal</keyword>
<name>A0ABD0NRA6_CIRMR</name>
<keyword evidence="3" id="KW-0677">Repeat</keyword>
<comment type="caution">
    <text evidence="5">The sequence shown here is derived from an EMBL/GenBank/DDBJ whole genome shotgun (WGS) entry which is preliminary data.</text>
</comment>
<dbReference type="Gene3D" id="3.80.10.10">
    <property type="entry name" value="Ribonuclease Inhibitor"/>
    <property type="match status" value="1"/>
</dbReference>
<accession>A0ABD0NRA6</accession>
<dbReference type="InterPro" id="IPR050541">
    <property type="entry name" value="LRR_TM_domain-containing"/>
</dbReference>
<dbReference type="PANTHER" id="PTHR24369:SF210">
    <property type="entry name" value="CHAOPTIN-RELATED"/>
    <property type="match status" value="1"/>
</dbReference>
<evidence type="ECO:0000313" key="6">
    <source>
        <dbReference type="Proteomes" id="UP001529510"/>
    </source>
</evidence>
<protein>
    <recommendedName>
        <fullName evidence="7">LRRNT domain-containing protein</fullName>
    </recommendedName>
</protein>
<dbReference type="Proteomes" id="UP001529510">
    <property type="component" value="Unassembled WGS sequence"/>
</dbReference>
<evidence type="ECO:0008006" key="7">
    <source>
        <dbReference type="Google" id="ProtNLM"/>
    </source>
</evidence>
<reference evidence="5 6" key="1">
    <citation type="submission" date="2024-05" db="EMBL/GenBank/DDBJ databases">
        <title>Genome sequencing and assembly of Indian major carp, Cirrhinus mrigala (Hamilton, 1822).</title>
        <authorList>
            <person name="Mohindra V."/>
            <person name="Chowdhury L.M."/>
            <person name="Lal K."/>
            <person name="Jena J.K."/>
        </authorList>
    </citation>
    <scope>NUCLEOTIDE SEQUENCE [LARGE SCALE GENOMIC DNA]</scope>
    <source>
        <strain evidence="5">CM1030</strain>
        <tissue evidence="5">Blood</tissue>
    </source>
</reference>
<evidence type="ECO:0000256" key="4">
    <source>
        <dbReference type="SAM" id="SignalP"/>
    </source>
</evidence>
<dbReference type="PANTHER" id="PTHR24369">
    <property type="entry name" value="ANTIGEN BSP, PUTATIVE-RELATED"/>
    <property type="match status" value="1"/>
</dbReference>
<dbReference type="AlphaFoldDB" id="A0ABD0NRA6"/>
<gene>
    <name evidence="5" type="ORF">M9458_040202</name>
</gene>